<organism evidence="2 3">
    <name type="scientific">Plasmodium falciparum (isolate Camp / Malaysia)</name>
    <dbReference type="NCBI Taxonomy" id="5835"/>
    <lineage>
        <taxon>Eukaryota</taxon>
        <taxon>Sar</taxon>
        <taxon>Alveolata</taxon>
        <taxon>Apicomplexa</taxon>
        <taxon>Aconoidasida</taxon>
        <taxon>Haemosporida</taxon>
        <taxon>Plasmodiidae</taxon>
        <taxon>Plasmodium</taxon>
        <taxon>Plasmodium (Laverania)</taxon>
    </lineage>
</organism>
<dbReference type="AlphaFoldDB" id="A0A024X0L5"/>
<protein>
    <submittedName>
        <fullName evidence="2">Uncharacterized protein</fullName>
    </submittedName>
</protein>
<feature type="region of interest" description="Disordered" evidence="1">
    <location>
        <begin position="425"/>
        <end position="450"/>
    </location>
</feature>
<proteinExistence type="predicted"/>
<reference evidence="2 3" key="1">
    <citation type="submission" date="2013-02" db="EMBL/GenBank/DDBJ databases">
        <title>The Genome Annotation of Plasmodium falciparum CAMP/Malaysia.</title>
        <authorList>
            <consortium name="The Broad Institute Genome Sequencing Platform"/>
            <consortium name="The Broad Institute Genome Sequencing Center for Infectious Disease"/>
            <person name="Neafsey D."/>
            <person name="Hoffman S."/>
            <person name="Volkman S."/>
            <person name="Rosenthal P."/>
            <person name="Walker B."/>
            <person name="Young S.K."/>
            <person name="Zeng Q."/>
            <person name="Gargeya S."/>
            <person name="Fitzgerald M."/>
            <person name="Haas B."/>
            <person name="Abouelleil A."/>
            <person name="Allen A.W."/>
            <person name="Alvarado L."/>
            <person name="Arachchi H.M."/>
            <person name="Berlin A.M."/>
            <person name="Chapman S.B."/>
            <person name="Gainer-Dewar J."/>
            <person name="Goldberg J."/>
            <person name="Griggs A."/>
            <person name="Gujja S."/>
            <person name="Hansen M."/>
            <person name="Howarth C."/>
            <person name="Imamovic A."/>
            <person name="Ireland A."/>
            <person name="Larimer J."/>
            <person name="McCowan C."/>
            <person name="Murphy C."/>
            <person name="Pearson M."/>
            <person name="Poon T.W."/>
            <person name="Priest M."/>
            <person name="Roberts A."/>
            <person name="Saif S."/>
            <person name="Shea T."/>
            <person name="Sisk P."/>
            <person name="Sykes S."/>
            <person name="Wortman J."/>
            <person name="Nusbaum C."/>
            <person name="Birren B."/>
        </authorList>
    </citation>
    <scope>NUCLEOTIDE SEQUENCE [LARGE SCALE GENOMIC DNA]</scope>
    <source>
        <strain evidence="2 3">CAMP/Malaysia</strain>
    </source>
</reference>
<evidence type="ECO:0000256" key="1">
    <source>
        <dbReference type="SAM" id="MobiDB-lite"/>
    </source>
</evidence>
<feature type="compositionally biased region" description="Basic residues" evidence="1">
    <location>
        <begin position="435"/>
        <end position="450"/>
    </location>
</feature>
<evidence type="ECO:0000313" key="3">
    <source>
        <dbReference type="Proteomes" id="UP000030694"/>
    </source>
</evidence>
<dbReference type="EMBL" id="KI927555">
    <property type="protein sequence ID" value="ETW59077.1"/>
    <property type="molecule type" value="Genomic_DNA"/>
</dbReference>
<reference evidence="2 3" key="2">
    <citation type="submission" date="2013-02" db="EMBL/GenBank/DDBJ databases">
        <title>The Genome Sequence of Plasmodium falciparum CAMP/Malaysia.</title>
        <authorList>
            <consortium name="The Broad Institute Genome Sequencing Platform"/>
            <consortium name="The Broad Institute Genome Sequencing Center for Infectious Disease"/>
            <person name="Neafsey D."/>
            <person name="Cheeseman I."/>
            <person name="Volkman S."/>
            <person name="Adams J."/>
            <person name="Walker B."/>
            <person name="Young S.K."/>
            <person name="Zeng Q."/>
            <person name="Gargeya S."/>
            <person name="Fitzgerald M."/>
            <person name="Haas B."/>
            <person name="Abouelleil A."/>
            <person name="Alvarado L."/>
            <person name="Arachchi H.M."/>
            <person name="Berlin A.M."/>
            <person name="Chapman S.B."/>
            <person name="Dewar J."/>
            <person name="Goldberg J."/>
            <person name="Griggs A."/>
            <person name="Gujja S."/>
            <person name="Hansen M."/>
            <person name="Howarth C."/>
            <person name="Imamovic A."/>
            <person name="Larimer J."/>
            <person name="McCowan C."/>
            <person name="Murphy C."/>
            <person name="Neiman D."/>
            <person name="Pearson M."/>
            <person name="Priest M."/>
            <person name="Roberts A."/>
            <person name="Saif S."/>
            <person name="Shea T."/>
            <person name="Sisk P."/>
            <person name="Sykes S."/>
            <person name="Wortman J."/>
            <person name="Nusbaum C."/>
            <person name="Birren B."/>
        </authorList>
    </citation>
    <scope>NUCLEOTIDE SEQUENCE [LARGE SCALE GENOMIC DNA]</scope>
    <source>
        <strain evidence="2 3">CAMP/Malaysia</strain>
    </source>
</reference>
<evidence type="ECO:0000313" key="2">
    <source>
        <dbReference type="EMBL" id="ETW59077.1"/>
    </source>
</evidence>
<name>A0A024X0L5_PLAFC</name>
<gene>
    <name evidence="2" type="ORF">PFMC_05067</name>
</gene>
<dbReference type="Proteomes" id="UP000030694">
    <property type="component" value="Unassembled WGS sequence"/>
</dbReference>
<accession>A0A024X0L5</accession>
<sequence>MIKRKKKIKKLYVALSSKKEKTNLYNNNNNNNNNNMEDSFMIKNDNIYIDKKKMEDNNHSYRNVTLHKHDEKNNNINYNRFHPFNNVRCLKKENIKEHILMKEKKKFNICFLNLNKGNYQINYFSNIGIMKKFYKFCGKGLILVNVQYINNDTEKGKKENIHINNNIKNLNLKENVDVLNKRHKKNIIFQTDIYICSTYKGNKNIKKKKSRTIIFIIKVNVEELKIYLCRKKIFEEKYINNSFYIHTKVVQIIYFLTLQNCKIYSSHNNNNNNKTEILNVHNYNVNYNMDYSNIDEKSKQKLLKYYLSNDEYMFFQFLTSNLFEKNNRYKNIKPKEIYKNIVKIRNYIFNVKEDDKYEQYMNLLSTCEESNIEIFKDLYNQCRNNKYQSISFNIFFSLLSNYKKNILMLNVSTLRFLYSHMKSEHTNNTNQEKKSQKKKKSSKKKKKQKKNICCINKDDYIYNNIINKEQKKELNKYLILCADKCNIYLLKFKFTKITRNLFTTKFLPLSIQKIPKEEYETFKQAFATSRISLLKIIYERSCIILANQYSNKIFIYFVQKCMYTNTYFLIPYFILPLYTLSIGRKLTPNFNRDKLNCHKKYIINNINYNLKRLLDGKSLEESKDNDFCIAGLDVIYVNKRDDTFELTVYVLLLSNIIFCYKVNFEYY</sequence>